<proteinExistence type="predicted"/>
<name>A0A2P0VNJ7_9VIRU</name>
<dbReference type="Proteomes" id="UP000244773">
    <property type="component" value="Segment"/>
</dbReference>
<dbReference type="EMBL" id="KY322437">
    <property type="protein sequence ID" value="AUF82477.1"/>
    <property type="molecule type" value="Genomic_DNA"/>
</dbReference>
<evidence type="ECO:0000313" key="2">
    <source>
        <dbReference type="Proteomes" id="UP000244773"/>
    </source>
</evidence>
<accession>A0A2P0VNJ7</accession>
<evidence type="ECO:0000313" key="1">
    <source>
        <dbReference type="EMBL" id="AUF82477.1"/>
    </source>
</evidence>
<sequence length="115" mass="13423">MLDNELYTMNPNELTTRVFVGDLKAILGSIVHVPSEMVAEDYIKIDAKHISNNRMSVTFLPCEHGRYIIKPNVITVKITTMIKMVHLSNKRRELMKENYDFPSCFTSSRRVFKYH</sequence>
<organism evidence="1">
    <name type="scientific">Tetraselmis virus 1</name>
    <dbReference type="NCBI Taxonomy" id="2060617"/>
    <lineage>
        <taxon>Viruses</taxon>
        <taxon>Varidnaviria</taxon>
        <taxon>Bamfordvirae</taxon>
        <taxon>Nucleocytoviricota</taxon>
        <taxon>Megaviricetes</taxon>
        <taxon>Imitervirales</taxon>
        <taxon>Allomimiviridae</taxon>
        <taxon>Oceanusvirus</taxon>
        <taxon>Oceanusvirus kaneohense</taxon>
    </lineage>
</organism>
<keyword evidence="2" id="KW-1185">Reference proteome</keyword>
<gene>
    <name evidence="1" type="ORF">TetV_385</name>
</gene>
<reference evidence="1" key="1">
    <citation type="journal article" date="2018" name="Virology">
        <title>A giant virus infecting green algae encodes key fermentation genes.</title>
        <authorList>
            <person name="Schvarcz C.R."/>
            <person name="Steward G.F."/>
        </authorList>
    </citation>
    <scope>NUCLEOTIDE SEQUENCE [LARGE SCALE GENOMIC DNA]</scope>
</reference>
<protein>
    <submittedName>
        <fullName evidence="1">Uncharacterized protein</fullName>
    </submittedName>
</protein>